<dbReference type="GO" id="GO:0080030">
    <property type="term" value="F:methyl indole-3-acetate esterase activity"/>
    <property type="evidence" value="ECO:0007669"/>
    <property type="project" value="TreeGrafter"/>
</dbReference>
<keyword evidence="1" id="KW-0378">Hydrolase</keyword>
<dbReference type="GO" id="GO:0080032">
    <property type="term" value="F:methyl jasmonate esterase activity"/>
    <property type="evidence" value="ECO:0007669"/>
    <property type="project" value="TreeGrafter"/>
</dbReference>
<dbReference type="SUPFAM" id="SSF53474">
    <property type="entry name" value="alpha/beta-Hydrolases"/>
    <property type="match status" value="1"/>
</dbReference>
<dbReference type="PANTHER" id="PTHR10992">
    <property type="entry name" value="METHYLESTERASE FAMILY MEMBER"/>
    <property type="match status" value="1"/>
</dbReference>
<dbReference type="InterPro" id="IPR000073">
    <property type="entry name" value="AB_hydrolase_1"/>
</dbReference>
<dbReference type="AlphaFoldDB" id="A0AA87YVZ0"/>
<dbReference type="GO" id="GO:0009694">
    <property type="term" value="P:jasmonic acid metabolic process"/>
    <property type="evidence" value="ECO:0007669"/>
    <property type="project" value="TreeGrafter"/>
</dbReference>
<evidence type="ECO:0000256" key="1">
    <source>
        <dbReference type="ARBA" id="ARBA00022801"/>
    </source>
</evidence>
<evidence type="ECO:0000313" key="4">
    <source>
        <dbReference type="Proteomes" id="UP001187192"/>
    </source>
</evidence>
<reference evidence="3" key="1">
    <citation type="submission" date="2023-07" db="EMBL/GenBank/DDBJ databases">
        <title>draft genome sequence of fig (Ficus carica).</title>
        <authorList>
            <person name="Takahashi T."/>
            <person name="Nishimura K."/>
        </authorList>
    </citation>
    <scope>NUCLEOTIDE SEQUENCE</scope>
</reference>
<dbReference type="PANTHER" id="PTHR10992:SF1010">
    <property type="entry name" value="METHYLESTERASE 17-LIKE"/>
    <property type="match status" value="1"/>
</dbReference>
<dbReference type="InterPro" id="IPR029058">
    <property type="entry name" value="AB_hydrolase_fold"/>
</dbReference>
<dbReference type="Gene3D" id="3.40.50.1820">
    <property type="entry name" value="alpha/beta hydrolase"/>
    <property type="match status" value="1"/>
</dbReference>
<feature type="domain" description="AB hydrolase-1" evidence="2">
    <location>
        <begin position="12"/>
        <end position="246"/>
    </location>
</feature>
<dbReference type="EMBL" id="BTGU01000001">
    <property type="protein sequence ID" value="GMN23312.1"/>
    <property type="molecule type" value="Genomic_DNA"/>
</dbReference>
<dbReference type="Pfam" id="PF12697">
    <property type="entry name" value="Abhydrolase_6"/>
    <property type="match status" value="1"/>
</dbReference>
<gene>
    <name evidence="3" type="ORF">TIFTF001_000072</name>
</gene>
<dbReference type="GO" id="GO:0009696">
    <property type="term" value="P:salicylic acid metabolic process"/>
    <property type="evidence" value="ECO:0007669"/>
    <property type="project" value="TreeGrafter"/>
</dbReference>
<evidence type="ECO:0000259" key="2">
    <source>
        <dbReference type="Pfam" id="PF12697"/>
    </source>
</evidence>
<name>A0AA87YVZ0_FICCA</name>
<sequence>MAESSPSKQYHFVLVHGASHGGWCWYKIRTLLQASGHKVTCLDLKCSGIDPTDFNTVFTFAEYNEPLTNFMSSLPSPQKVIVVGHSAGGVSITDVIHKFGEKIHLAVYVAAVMLKHGYSISKDEDIKEDGNDDYEYIYGLGEDQPPTGVIIKPERWRTTLYNRSPIQDYVLASLLLRPAPVRALNDVWFDGGAATESVPRVFVRTLHDQLMAKEKQDFMIKSWPPSQVFATQSDHSPFFSTPDELFHILIEATALIKCD</sequence>
<dbReference type="GO" id="GO:0080031">
    <property type="term" value="F:methyl salicylate esterase activity"/>
    <property type="evidence" value="ECO:0007669"/>
    <property type="project" value="TreeGrafter"/>
</dbReference>
<dbReference type="FunFam" id="3.40.50.1820:FF:000025">
    <property type="entry name" value="putative methylesterase 11, chloroplastic"/>
    <property type="match status" value="1"/>
</dbReference>
<protein>
    <recommendedName>
        <fullName evidence="2">AB hydrolase-1 domain-containing protein</fullName>
    </recommendedName>
</protein>
<accession>A0AA87YVZ0</accession>
<evidence type="ECO:0000313" key="3">
    <source>
        <dbReference type="EMBL" id="GMN23312.1"/>
    </source>
</evidence>
<keyword evidence="4" id="KW-1185">Reference proteome</keyword>
<dbReference type="InterPro" id="IPR045889">
    <property type="entry name" value="MES/HNL"/>
</dbReference>
<proteinExistence type="predicted"/>
<organism evidence="3 4">
    <name type="scientific">Ficus carica</name>
    <name type="common">Common fig</name>
    <dbReference type="NCBI Taxonomy" id="3494"/>
    <lineage>
        <taxon>Eukaryota</taxon>
        <taxon>Viridiplantae</taxon>
        <taxon>Streptophyta</taxon>
        <taxon>Embryophyta</taxon>
        <taxon>Tracheophyta</taxon>
        <taxon>Spermatophyta</taxon>
        <taxon>Magnoliopsida</taxon>
        <taxon>eudicotyledons</taxon>
        <taxon>Gunneridae</taxon>
        <taxon>Pentapetalae</taxon>
        <taxon>rosids</taxon>
        <taxon>fabids</taxon>
        <taxon>Rosales</taxon>
        <taxon>Moraceae</taxon>
        <taxon>Ficeae</taxon>
        <taxon>Ficus</taxon>
    </lineage>
</organism>
<comment type="caution">
    <text evidence="3">The sequence shown here is derived from an EMBL/GenBank/DDBJ whole genome shotgun (WGS) entry which is preliminary data.</text>
</comment>
<dbReference type="Proteomes" id="UP001187192">
    <property type="component" value="Unassembled WGS sequence"/>
</dbReference>